<dbReference type="PANTHER" id="PTHR33223:SF10">
    <property type="entry name" value="AMINOTRANSFERASE-LIKE PLANT MOBILE DOMAIN-CONTAINING PROTEIN"/>
    <property type="match status" value="1"/>
</dbReference>
<protein>
    <submittedName>
        <fullName evidence="1">Uncharacterized protein</fullName>
    </submittedName>
</protein>
<accession>A0A7J0DAF4</accession>
<gene>
    <name evidence="1" type="ORF">Acr_00g0014890</name>
</gene>
<dbReference type="Proteomes" id="UP000585474">
    <property type="component" value="Unassembled WGS sequence"/>
</dbReference>
<reference evidence="2" key="1">
    <citation type="submission" date="2019-07" db="EMBL/GenBank/DDBJ databases">
        <title>De Novo Assembly of kiwifruit Actinidia rufa.</title>
        <authorList>
            <person name="Sugita-Konishi S."/>
            <person name="Sato K."/>
            <person name="Mori E."/>
            <person name="Abe Y."/>
            <person name="Kisaki G."/>
            <person name="Hamano K."/>
            <person name="Suezawa K."/>
            <person name="Otani M."/>
            <person name="Fukuda T."/>
            <person name="Manabe T."/>
            <person name="Gomi K."/>
            <person name="Tabuchi M."/>
            <person name="Akimitsu K."/>
            <person name="Kataoka I."/>
        </authorList>
    </citation>
    <scope>NUCLEOTIDE SEQUENCE [LARGE SCALE GENOMIC DNA]</scope>
    <source>
        <strain evidence="2">cv. Fuchu</strain>
    </source>
</reference>
<dbReference type="EMBL" id="BJWL01000133">
    <property type="protein sequence ID" value="GFS30941.1"/>
    <property type="molecule type" value="Genomic_DNA"/>
</dbReference>
<sequence length="366" mass="41899">MSYGDNTVNVGDLVEMEYQGHLILRIDGEVQLVASLISQCDIGDVSTSRGHGQRFQEFELNGSISLGHRGQIPNLNSNSEYWLFVPDFYHNSLASFVGTTVLNTLCTCVAAYCLDRRHDKSTTQKNKDLDAQTDAINTSVKAAVTMDALIRVRQKNASHFFTVHQEDGESLKDYVKRFNQTVLKVEDFCLGLLFDSLSKSIPETFLVLKSKADKYIATEKLAEGTCLRVQVMFIRVVTPIAQVLMENKNEDIVKWLGKIKINSLRRNKNKYCEFHKAHGHNTKDYFQLKKQIVDLIKRGYLRKFVADRPRNNSLERGYADNRTTTSDIQTIHGDFDREDVQPHPQKGMLERLMGEQRRRFTISPRL</sequence>
<evidence type="ECO:0000313" key="2">
    <source>
        <dbReference type="Proteomes" id="UP000585474"/>
    </source>
</evidence>
<comment type="caution">
    <text evidence="1">The sequence shown here is derived from an EMBL/GenBank/DDBJ whole genome shotgun (WGS) entry which is preliminary data.</text>
</comment>
<evidence type="ECO:0000313" key="1">
    <source>
        <dbReference type="EMBL" id="GFS30941.1"/>
    </source>
</evidence>
<dbReference type="AlphaFoldDB" id="A0A7J0DAF4"/>
<proteinExistence type="predicted"/>
<organism evidence="1 2">
    <name type="scientific">Actinidia rufa</name>
    <dbReference type="NCBI Taxonomy" id="165716"/>
    <lineage>
        <taxon>Eukaryota</taxon>
        <taxon>Viridiplantae</taxon>
        <taxon>Streptophyta</taxon>
        <taxon>Embryophyta</taxon>
        <taxon>Tracheophyta</taxon>
        <taxon>Spermatophyta</taxon>
        <taxon>Magnoliopsida</taxon>
        <taxon>eudicotyledons</taxon>
        <taxon>Gunneridae</taxon>
        <taxon>Pentapetalae</taxon>
        <taxon>asterids</taxon>
        <taxon>Ericales</taxon>
        <taxon>Actinidiaceae</taxon>
        <taxon>Actinidia</taxon>
    </lineage>
</organism>
<dbReference type="PANTHER" id="PTHR33223">
    <property type="entry name" value="CCHC-TYPE DOMAIN-CONTAINING PROTEIN"/>
    <property type="match status" value="1"/>
</dbReference>
<dbReference type="OrthoDB" id="1751727at2759"/>
<name>A0A7J0DAF4_9ERIC</name>
<keyword evidence="2" id="KW-1185">Reference proteome</keyword>